<comment type="caution">
    <text evidence="1">The sequence shown here is derived from an EMBL/GenBank/DDBJ whole genome shotgun (WGS) entry which is preliminary data.</text>
</comment>
<dbReference type="Proteomes" id="UP000318053">
    <property type="component" value="Unassembled WGS sequence"/>
</dbReference>
<name>A0A5C5WPR8_9BACT</name>
<evidence type="ECO:0000313" key="1">
    <source>
        <dbReference type="EMBL" id="TWT52255.1"/>
    </source>
</evidence>
<protein>
    <submittedName>
        <fullName evidence="1">Uncharacterized protein</fullName>
    </submittedName>
</protein>
<evidence type="ECO:0000313" key="2">
    <source>
        <dbReference type="Proteomes" id="UP000318053"/>
    </source>
</evidence>
<gene>
    <name evidence="1" type="ORF">CA85_50350</name>
</gene>
<proteinExistence type="predicted"/>
<accession>A0A5C5WPR8</accession>
<dbReference type="AlphaFoldDB" id="A0A5C5WPR8"/>
<reference evidence="1 2" key="1">
    <citation type="submission" date="2019-02" db="EMBL/GenBank/DDBJ databases">
        <title>Deep-cultivation of Planctomycetes and their phenomic and genomic characterization uncovers novel biology.</title>
        <authorList>
            <person name="Wiegand S."/>
            <person name="Jogler M."/>
            <person name="Boedeker C."/>
            <person name="Pinto D."/>
            <person name="Vollmers J."/>
            <person name="Rivas-Marin E."/>
            <person name="Kohn T."/>
            <person name="Peeters S.H."/>
            <person name="Heuer A."/>
            <person name="Rast P."/>
            <person name="Oberbeckmann S."/>
            <person name="Bunk B."/>
            <person name="Jeske O."/>
            <person name="Meyerdierks A."/>
            <person name="Storesund J.E."/>
            <person name="Kallscheuer N."/>
            <person name="Luecker S."/>
            <person name="Lage O.M."/>
            <person name="Pohl T."/>
            <person name="Merkel B.J."/>
            <person name="Hornburger P."/>
            <person name="Mueller R.-W."/>
            <person name="Bruemmer F."/>
            <person name="Labrenz M."/>
            <person name="Spormann A.M."/>
            <person name="Op Den Camp H."/>
            <person name="Overmann J."/>
            <person name="Amann R."/>
            <person name="Jetten M.S.M."/>
            <person name="Mascher T."/>
            <person name="Medema M.H."/>
            <person name="Devos D.P."/>
            <person name="Kaster A.-K."/>
            <person name="Ovreas L."/>
            <person name="Rohde M."/>
            <person name="Galperin M.Y."/>
            <person name="Jogler C."/>
        </authorList>
    </citation>
    <scope>NUCLEOTIDE SEQUENCE [LARGE SCALE GENOMIC DNA]</scope>
    <source>
        <strain evidence="1 2">CA85</strain>
    </source>
</reference>
<sequence length="49" mass="5768">MPQKNSRCALRTLPSDEPKFFYAEGVLENSRWFERKRTPPEQATRVEGL</sequence>
<dbReference type="EMBL" id="SJPK01000030">
    <property type="protein sequence ID" value="TWT52255.1"/>
    <property type="molecule type" value="Genomic_DNA"/>
</dbReference>
<organism evidence="1 2">
    <name type="scientific">Allorhodopirellula solitaria</name>
    <dbReference type="NCBI Taxonomy" id="2527987"/>
    <lineage>
        <taxon>Bacteria</taxon>
        <taxon>Pseudomonadati</taxon>
        <taxon>Planctomycetota</taxon>
        <taxon>Planctomycetia</taxon>
        <taxon>Pirellulales</taxon>
        <taxon>Pirellulaceae</taxon>
        <taxon>Allorhodopirellula</taxon>
    </lineage>
</organism>
<keyword evidence="2" id="KW-1185">Reference proteome</keyword>